<dbReference type="Proteomes" id="UP000664702">
    <property type="component" value="Chromosome"/>
</dbReference>
<dbReference type="RefSeq" id="WP_208089170.1">
    <property type="nucleotide sequence ID" value="NZ_CP086136.1"/>
</dbReference>
<dbReference type="SMART" id="SM00857">
    <property type="entry name" value="Resolvase"/>
    <property type="match status" value="1"/>
</dbReference>
<reference evidence="7" key="1">
    <citation type="submission" date="2021-03" db="EMBL/GenBank/DDBJ databases">
        <title>Whole Genome Sequence of Bradyrhizobium sp. Strain 144S4.</title>
        <authorList>
            <person name="Bromfield E.S.P."/>
            <person name="Cloutier S."/>
        </authorList>
    </citation>
    <scope>NUCLEOTIDE SEQUENCE [LARGE SCALE GENOMIC DNA]</scope>
    <source>
        <strain evidence="7">144S4</strain>
    </source>
</reference>
<dbReference type="PANTHER" id="PTHR30461">
    <property type="entry name" value="DNA-INVERTASE FROM LAMBDOID PROPHAGE"/>
    <property type="match status" value="1"/>
</dbReference>
<keyword evidence="3" id="KW-0233">DNA recombination</keyword>
<dbReference type="AlphaFoldDB" id="A0A939MGR5"/>
<keyword evidence="1" id="KW-0229">DNA integration</keyword>
<dbReference type="CDD" id="cd00338">
    <property type="entry name" value="Ser_Recombinase"/>
    <property type="match status" value="1"/>
</dbReference>
<evidence type="ECO:0000256" key="5">
    <source>
        <dbReference type="PROSITE-ProRule" id="PRU10137"/>
    </source>
</evidence>
<dbReference type="GO" id="GO:0000150">
    <property type="term" value="F:DNA strand exchange activity"/>
    <property type="evidence" value="ECO:0007669"/>
    <property type="project" value="InterPro"/>
</dbReference>
<reference evidence="8 9" key="2">
    <citation type="journal article" date="2022" name="Int. J. Syst. Evol. Microbiol.">
        <title>Strains of Bradyrhizobium barranii sp. nov. associated with legumes native to Canada are symbionts of soybeans and belong to different subspecies (subsp. barranii subsp. nov. and subsp. apii subsp. nov.) and symbiovars (sv. glycinearum and sv. septentrionale).</title>
        <authorList>
            <person name="Bromfield E.S.P."/>
            <person name="Cloutier S."/>
            <person name="Wasai-Hara S."/>
            <person name="Minamisawa K."/>
        </authorList>
    </citation>
    <scope>NUCLEOTIDE SEQUENCE [LARGE SCALE GENOMIC DNA]</scope>
    <source>
        <strain evidence="8 9">144S4</strain>
    </source>
</reference>
<dbReference type="InterPro" id="IPR050639">
    <property type="entry name" value="SSR_resolvase"/>
</dbReference>
<dbReference type="GO" id="GO:0003677">
    <property type="term" value="F:DNA binding"/>
    <property type="evidence" value="ECO:0007669"/>
    <property type="project" value="UniProtKB-KW"/>
</dbReference>
<dbReference type="SUPFAM" id="SSF53041">
    <property type="entry name" value="Resolvase-like"/>
    <property type="match status" value="1"/>
</dbReference>
<dbReference type="Gene3D" id="3.40.50.1390">
    <property type="entry name" value="Resolvase, N-terminal catalytic domain"/>
    <property type="match status" value="1"/>
</dbReference>
<dbReference type="GO" id="GO:0015074">
    <property type="term" value="P:DNA integration"/>
    <property type="evidence" value="ECO:0007669"/>
    <property type="project" value="UniProtKB-KW"/>
</dbReference>
<feature type="domain" description="Resolvase/invertase-type recombinase catalytic" evidence="6">
    <location>
        <begin position="12"/>
        <end position="157"/>
    </location>
</feature>
<accession>A0A939MGR5</accession>
<dbReference type="InterPro" id="IPR036162">
    <property type="entry name" value="Resolvase-like_N_sf"/>
</dbReference>
<sequence length="221" mass="25491">MNHEELVPSTKLIAIYARVSTTRQEEEGAVETQLTALRDFARQRGYSIVKEYIDEGWSGDILVRPSLDQLRQDAREKTWQAVLVYDPDRLARRYSYQELVMDELREAEIEIIFVTVSAPKNSEEKILHGVRGLFAEYERAKIAERFRLGKLRKVKEGHILVSEALYGYNYIPKSLLYSAGFSQGLDWVPPWVRYRSRGRASLRDQPYGSPSMGSVERDGTI</sequence>
<evidence type="ECO:0000256" key="3">
    <source>
        <dbReference type="ARBA" id="ARBA00023172"/>
    </source>
</evidence>
<protein>
    <submittedName>
        <fullName evidence="7">Recombinase family protein</fullName>
    </submittedName>
</protein>
<evidence type="ECO:0000313" key="8">
    <source>
        <dbReference type="EMBL" id="UEM12332.1"/>
    </source>
</evidence>
<proteinExistence type="predicted"/>
<dbReference type="KEGG" id="bban:J4G43_049330"/>
<evidence type="ECO:0000313" key="9">
    <source>
        <dbReference type="Proteomes" id="UP000664702"/>
    </source>
</evidence>
<dbReference type="PROSITE" id="PS00397">
    <property type="entry name" value="RECOMBINASES_1"/>
    <property type="match status" value="1"/>
</dbReference>
<evidence type="ECO:0000256" key="2">
    <source>
        <dbReference type="ARBA" id="ARBA00023125"/>
    </source>
</evidence>
<keyword evidence="2" id="KW-0238">DNA-binding</keyword>
<gene>
    <name evidence="8" type="ORF">J4G43_049330</name>
    <name evidence="7" type="ORF">J4G43_51000</name>
</gene>
<dbReference type="PANTHER" id="PTHR30461:SF23">
    <property type="entry name" value="DNA RECOMBINASE-RELATED"/>
    <property type="match status" value="1"/>
</dbReference>
<dbReference type="EMBL" id="JAGEMI010000001">
    <property type="protein sequence ID" value="MBO1868828.1"/>
    <property type="molecule type" value="Genomic_DNA"/>
</dbReference>
<evidence type="ECO:0000259" key="6">
    <source>
        <dbReference type="PROSITE" id="PS51736"/>
    </source>
</evidence>
<dbReference type="EMBL" id="CP086136">
    <property type="protein sequence ID" value="UEM12332.1"/>
    <property type="molecule type" value="Genomic_DNA"/>
</dbReference>
<evidence type="ECO:0000256" key="1">
    <source>
        <dbReference type="ARBA" id="ARBA00022908"/>
    </source>
</evidence>
<feature type="active site" description="O-(5'-phospho-DNA)-serine intermediate" evidence="4 5">
    <location>
        <position position="20"/>
    </location>
</feature>
<evidence type="ECO:0000313" key="7">
    <source>
        <dbReference type="EMBL" id="MBO1868828.1"/>
    </source>
</evidence>
<organism evidence="7">
    <name type="scientific">Bradyrhizobium barranii subsp. barranii</name>
    <dbReference type="NCBI Taxonomy" id="2823807"/>
    <lineage>
        <taxon>Bacteria</taxon>
        <taxon>Pseudomonadati</taxon>
        <taxon>Pseudomonadota</taxon>
        <taxon>Alphaproteobacteria</taxon>
        <taxon>Hyphomicrobiales</taxon>
        <taxon>Nitrobacteraceae</taxon>
        <taxon>Bradyrhizobium</taxon>
        <taxon>Bradyrhizobium barranii</taxon>
    </lineage>
</organism>
<evidence type="ECO:0000256" key="4">
    <source>
        <dbReference type="PIRSR" id="PIRSR606118-50"/>
    </source>
</evidence>
<dbReference type="Pfam" id="PF00239">
    <property type="entry name" value="Resolvase"/>
    <property type="match status" value="1"/>
</dbReference>
<dbReference type="InterPro" id="IPR006119">
    <property type="entry name" value="Resolv_N"/>
</dbReference>
<name>A0A939MGR5_9BRAD</name>
<dbReference type="InterPro" id="IPR006118">
    <property type="entry name" value="Recombinase_CS"/>
</dbReference>
<dbReference type="PROSITE" id="PS51736">
    <property type="entry name" value="RECOMBINASES_3"/>
    <property type="match status" value="1"/>
</dbReference>